<protein>
    <recommendedName>
        <fullName evidence="7">VIT family protein</fullName>
    </recommendedName>
</protein>
<reference evidence="6" key="1">
    <citation type="journal article" date="2015" name="Nature">
        <title>Complex archaea that bridge the gap between prokaryotes and eukaryotes.</title>
        <authorList>
            <person name="Spang A."/>
            <person name="Saw J.H."/>
            <person name="Jorgensen S.L."/>
            <person name="Zaremba-Niedzwiedzka K."/>
            <person name="Martijn J."/>
            <person name="Lind A.E."/>
            <person name="van Eijk R."/>
            <person name="Schleper C."/>
            <person name="Guy L."/>
            <person name="Ettema T.J."/>
        </authorList>
    </citation>
    <scope>NUCLEOTIDE SEQUENCE</scope>
</reference>
<feature type="transmembrane region" description="Helical" evidence="5">
    <location>
        <begin position="145"/>
        <end position="168"/>
    </location>
</feature>
<feature type="transmembrane region" description="Helical" evidence="5">
    <location>
        <begin position="174"/>
        <end position="196"/>
    </location>
</feature>
<evidence type="ECO:0000256" key="2">
    <source>
        <dbReference type="ARBA" id="ARBA00022692"/>
    </source>
</evidence>
<dbReference type="InterPro" id="IPR008217">
    <property type="entry name" value="Ccc1_fam"/>
</dbReference>
<sequence length="230" mass="23725">MVRHRETHFTHRLGWLRAAVLGANDGIISTASLVAGVSASGVPKSAVLIAGIAGLVAGSMSMAAGEYVSVSSQSDSENADLERERSELERQPEYELQELADRFIVRGVAPDTAVLVAKQMTKHDALAAHAQEELGMANFTKARPFQAASASAFSFIVGATAPLLAVLLSPKSATLWIVGVSTIVLLGILGAMGASLGGAGITKGTARTVIWGMTALAVTALVGRVFGTVV</sequence>
<comment type="caution">
    <text evidence="6">The sequence shown here is derived from an EMBL/GenBank/DDBJ whole genome shotgun (WGS) entry which is preliminary data.</text>
</comment>
<keyword evidence="4 5" id="KW-0472">Membrane</keyword>
<keyword evidence="2 5" id="KW-0812">Transmembrane</keyword>
<evidence type="ECO:0000256" key="1">
    <source>
        <dbReference type="ARBA" id="ARBA00004127"/>
    </source>
</evidence>
<evidence type="ECO:0000256" key="4">
    <source>
        <dbReference type="ARBA" id="ARBA00023136"/>
    </source>
</evidence>
<keyword evidence="3 5" id="KW-1133">Transmembrane helix</keyword>
<feature type="transmembrane region" description="Helical" evidence="5">
    <location>
        <begin position="208"/>
        <end position="227"/>
    </location>
</feature>
<dbReference type="Pfam" id="PF01988">
    <property type="entry name" value="VIT1"/>
    <property type="match status" value="1"/>
</dbReference>
<evidence type="ECO:0000256" key="5">
    <source>
        <dbReference type="SAM" id="Phobius"/>
    </source>
</evidence>
<dbReference type="AlphaFoldDB" id="A0A0F9PHT9"/>
<dbReference type="CDD" id="cd02432">
    <property type="entry name" value="Nodulin-21_like_1"/>
    <property type="match status" value="1"/>
</dbReference>
<accession>A0A0F9PHT9</accession>
<gene>
    <name evidence="6" type="ORF">LCGC14_0824470</name>
</gene>
<dbReference type="GO" id="GO:0030026">
    <property type="term" value="P:intracellular manganese ion homeostasis"/>
    <property type="evidence" value="ECO:0007669"/>
    <property type="project" value="InterPro"/>
</dbReference>
<comment type="subcellular location">
    <subcellularLocation>
        <location evidence="1">Endomembrane system</location>
        <topology evidence="1">Multi-pass membrane protein</topology>
    </subcellularLocation>
</comment>
<dbReference type="EMBL" id="LAZR01002333">
    <property type="protein sequence ID" value="KKN31390.1"/>
    <property type="molecule type" value="Genomic_DNA"/>
</dbReference>
<evidence type="ECO:0008006" key="7">
    <source>
        <dbReference type="Google" id="ProtNLM"/>
    </source>
</evidence>
<proteinExistence type="predicted"/>
<organism evidence="6">
    <name type="scientific">marine sediment metagenome</name>
    <dbReference type="NCBI Taxonomy" id="412755"/>
    <lineage>
        <taxon>unclassified sequences</taxon>
        <taxon>metagenomes</taxon>
        <taxon>ecological metagenomes</taxon>
    </lineage>
</organism>
<dbReference type="PANTHER" id="PTHR31851">
    <property type="entry name" value="FE(2+)/MN(2+) TRANSPORTER PCL1"/>
    <property type="match status" value="1"/>
</dbReference>
<name>A0A0F9PHT9_9ZZZZ</name>
<dbReference type="GO" id="GO:0012505">
    <property type="term" value="C:endomembrane system"/>
    <property type="evidence" value="ECO:0007669"/>
    <property type="project" value="UniProtKB-SubCell"/>
</dbReference>
<evidence type="ECO:0000256" key="3">
    <source>
        <dbReference type="ARBA" id="ARBA00022989"/>
    </source>
</evidence>
<dbReference type="GO" id="GO:0005384">
    <property type="term" value="F:manganese ion transmembrane transporter activity"/>
    <property type="evidence" value="ECO:0007669"/>
    <property type="project" value="InterPro"/>
</dbReference>
<evidence type="ECO:0000313" key="6">
    <source>
        <dbReference type="EMBL" id="KKN31390.1"/>
    </source>
</evidence>